<feature type="non-terminal residue" evidence="2">
    <location>
        <position position="1"/>
    </location>
</feature>
<gene>
    <name evidence="2" type="ORF">CM83_102807</name>
</gene>
<evidence type="ECO:0000313" key="2">
    <source>
        <dbReference type="EMBL" id="JAG26884.1"/>
    </source>
</evidence>
<protein>
    <submittedName>
        <fullName evidence="2">Uncharacterized protein</fullName>
    </submittedName>
</protein>
<reference evidence="2" key="1">
    <citation type="journal article" date="2014" name="PLoS ONE">
        <title>Transcriptome-Based Identification of ABC Transporters in the Western Tarnished Plant Bug Lygus hesperus.</title>
        <authorList>
            <person name="Hull J.J."/>
            <person name="Chaney K."/>
            <person name="Geib S.M."/>
            <person name="Fabrick J.A."/>
            <person name="Brent C.S."/>
            <person name="Walsh D."/>
            <person name="Lavine L.C."/>
        </authorList>
    </citation>
    <scope>NUCLEOTIDE SEQUENCE</scope>
</reference>
<dbReference type="AlphaFoldDB" id="A0A0A9Y3Y3"/>
<accession>A0A0A9Y3Y3</accession>
<feature type="compositionally biased region" description="Low complexity" evidence="1">
    <location>
        <begin position="152"/>
        <end position="169"/>
    </location>
</feature>
<name>A0A0A9Y3Y3_LYGHE</name>
<feature type="compositionally biased region" description="Polar residues" evidence="1">
    <location>
        <begin position="102"/>
        <end position="125"/>
    </location>
</feature>
<sequence>TPTSTAVTVISAGGDSGIDSNLPRVAKSALLPSVSTPTHTIATTMLDLTQSLPTTATTVTATVPATTITAATTTTTDVPDTIPNTAVIDDTTTTGLLQSMVSVPSDGTATPETAVPDTTDTNVPSTGEVPDEMKHTKDVYPTKMVSRSCVETGTRANSTTTDTTATTNADGDRVAVKETETAQEMRVAREMKIVQDTEIVRVKELGRERDRARETTRDKDGEYNFAT</sequence>
<dbReference type="EMBL" id="GBHO01016720">
    <property type="protein sequence ID" value="JAG26884.1"/>
    <property type="molecule type" value="Transcribed_RNA"/>
</dbReference>
<organism evidence="2">
    <name type="scientific">Lygus hesperus</name>
    <name type="common">Western plant bug</name>
    <dbReference type="NCBI Taxonomy" id="30085"/>
    <lineage>
        <taxon>Eukaryota</taxon>
        <taxon>Metazoa</taxon>
        <taxon>Ecdysozoa</taxon>
        <taxon>Arthropoda</taxon>
        <taxon>Hexapoda</taxon>
        <taxon>Insecta</taxon>
        <taxon>Pterygota</taxon>
        <taxon>Neoptera</taxon>
        <taxon>Paraneoptera</taxon>
        <taxon>Hemiptera</taxon>
        <taxon>Heteroptera</taxon>
        <taxon>Panheteroptera</taxon>
        <taxon>Cimicomorpha</taxon>
        <taxon>Miridae</taxon>
        <taxon>Mirini</taxon>
        <taxon>Lygus</taxon>
    </lineage>
</organism>
<proteinExistence type="predicted"/>
<feature type="region of interest" description="Disordered" evidence="1">
    <location>
        <begin position="206"/>
        <end position="227"/>
    </location>
</feature>
<evidence type="ECO:0000256" key="1">
    <source>
        <dbReference type="SAM" id="MobiDB-lite"/>
    </source>
</evidence>
<reference evidence="2" key="2">
    <citation type="submission" date="2014-07" db="EMBL/GenBank/DDBJ databases">
        <authorList>
            <person name="Hull J."/>
        </authorList>
    </citation>
    <scope>NUCLEOTIDE SEQUENCE</scope>
</reference>
<feature type="region of interest" description="Disordered" evidence="1">
    <location>
        <begin position="150"/>
        <end position="170"/>
    </location>
</feature>
<feature type="region of interest" description="Disordered" evidence="1">
    <location>
        <begin position="102"/>
        <end position="133"/>
    </location>
</feature>